<evidence type="ECO:0000313" key="9">
    <source>
        <dbReference type="Proteomes" id="UP000824469"/>
    </source>
</evidence>
<evidence type="ECO:0000313" key="8">
    <source>
        <dbReference type="EMBL" id="KAH9298053.1"/>
    </source>
</evidence>
<evidence type="ECO:0000256" key="1">
    <source>
        <dbReference type="ARBA" id="ARBA00010914"/>
    </source>
</evidence>
<dbReference type="InterPro" id="IPR012675">
    <property type="entry name" value="Beta-grasp_dom_sf"/>
</dbReference>
<dbReference type="InterPro" id="IPR001041">
    <property type="entry name" value="2Fe-2S_ferredoxin-type"/>
</dbReference>
<accession>A0AA38CJQ6</accession>
<dbReference type="GO" id="GO:0051537">
    <property type="term" value="F:2 iron, 2 sulfur cluster binding"/>
    <property type="evidence" value="ECO:0007669"/>
    <property type="project" value="UniProtKB-KW"/>
</dbReference>
<dbReference type="PANTHER" id="PTHR23426">
    <property type="entry name" value="FERREDOXIN/ADRENODOXIN"/>
    <property type="match status" value="1"/>
</dbReference>
<dbReference type="InterPro" id="IPR001055">
    <property type="entry name" value="Adrenodoxin-like"/>
</dbReference>
<evidence type="ECO:0000256" key="6">
    <source>
        <dbReference type="ARBA" id="ARBA00034078"/>
    </source>
</evidence>
<dbReference type="GO" id="GO:0009055">
    <property type="term" value="F:electron transfer activity"/>
    <property type="evidence" value="ECO:0007669"/>
    <property type="project" value="TreeGrafter"/>
</dbReference>
<evidence type="ECO:0000259" key="7">
    <source>
        <dbReference type="Pfam" id="PF00111"/>
    </source>
</evidence>
<gene>
    <name evidence="8" type="ORF">KI387_029735</name>
</gene>
<keyword evidence="4" id="KW-0408">Iron</keyword>
<proteinExistence type="inferred from homology"/>
<feature type="non-terminal residue" evidence="8">
    <location>
        <position position="1"/>
    </location>
</feature>
<dbReference type="Proteomes" id="UP000824469">
    <property type="component" value="Unassembled WGS sequence"/>
</dbReference>
<comment type="caution">
    <text evidence="8">The sequence shown here is derived from an EMBL/GenBank/DDBJ whole genome shotgun (WGS) entry which is preliminary data.</text>
</comment>
<keyword evidence="3" id="KW-0479">Metal-binding</keyword>
<comment type="similarity">
    <text evidence="1">Belongs to the adrenodoxin/putidaredoxin family.</text>
</comment>
<organism evidence="8 9">
    <name type="scientific">Taxus chinensis</name>
    <name type="common">Chinese yew</name>
    <name type="synonym">Taxus wallichiana var. chinensis</name>
    <dbReference type="NCBI Taxonomy" id="29808"/>
    <lineage>
        <taxon>Eukaryota</taxon>
        <taxon>Viridiplantae</taxon>
        <taxon>Streptophyta</taxon>
        <taxon>Embryophyta</taxon>
        <taxon>Tracheophyta</taxon>
        <taxon>Spermatophyta</taxon>
        <taxon>Pinopsida</taxon>
        <taxon>Pinidae</taxon>
        <taxon>Conifers II</taxon>
        <taxon>Cupressales</taxon>
        <taxon>Taxaceae</taxon>
        <taxon>Taxus</taxon>
    </lineage>
</organism>
<dbReference type="PANTHER" id="PTHR23426:SF65">
    <property type="entry name" value="FERREDOXIN-2, MITOCHONDRIAL"/>
    <property type="match status" value="1"/>
</dbReference>
<evidence type="ECO:0000256" key="4">
    <source>
        <dbReference type="ARBA" id="ARBA00023004"/>
    </source>
</evidence>
<protein>
    <recommendedName>
        <fullName evidence="7">2Fe-2S ferredoxin-type domain-containing protein</fullName>
    </recommendedName>
</protein>
<comment type="cofactor">
    <cofactor evidence="6">
        <name>[2Fe-2S] cluster</name>
        <dbReference type="ChEBI" id="CHEBI:190135"/>
    </cofactor>
</comment>
<dbReference type="OMA" id="NRPENWR"/>
<dbReference type="Gene3D" id="3.10.20.30">
    <property type="match status" value="1"/>
</dbReference>
<dbReference type="GO" id="GO:0140647">
    <property type="term" value="P:P450-containing electron transport chain"/>
    <property type="evidence" value="ECO:0007669"/>
    <property type="project" value="InterPro"/>
</dbReference>
<keyword evidence="2" id="KW-0001">2Fe-2S</keyword>
<keyword evidence="9" id="KW-1185">Reference proteome</keyword>
<feature type="non-terminal residue" evidence="8">
    <location>
        <position position="93"/>
    </location>
</feature>
<reference evidence="8 9" key="1">
    <citation type="journal article" date="2021" name="Nat. Plants">
        <title>The Taxus genome provides insights into paclitaxel biosynthesis.</title>
        <authorList>
            <person name="Xiong X."/>
            <person name="Gou J."/>
            <person name="Liao Q."/>
            <person name="Li Y."/>
            <person name="Zhou Q."/>
            <person name="Bi G."/>
            <person name="Li C."/>
            <person name="Du R."/>
            <person name="Wang X."/>
            <person name="Sun T."/>
            <person name="Guo L."/>
            <person name="Liang H."/>
            <person name="Lu P."/>
            <person name="Wu Y."/>
            <person name="Zhang Z."/>
            <person name="Ro D.K."/>
            <person name="Shang Y."/>
            <person name="Huang S."/>
            <person name="Yan J."/>
        </authorList>
    </citation>
    <scope>NUCLEOTIDE SEQUENCE [LARGE SCALE GENOMIC DNA]</scope>
    <source>
        <strain evidence="8">Ta-2019</strain>
    </source>
</reference>
<evidence type="ECO:0000256" key="5">
    <source>
        <dbReference type="ARBA" id="ARBA00023014"/>
    </source>
</evidence>
<dbReference type="Pfam" id="PF00111">
    <property type="entry name" value="Fer2"/>
    <property type="match status" value="1"/>
</dbReference>
<dbReference type="InterPro" id="IPR036010">
    <property type="entry name" value="2Fe-2S_ferredoxin-like_sf"/>
</dbReference>
<evidence type="ECO:0000256" key="3">
    <source>
        <dbReference type="ARBA" id="ARBA00022723"/>
    </source>
</evidence>
<evidence type="ECO:0000256" key="2">
    <source>
        <dbReference type="ARBA" id="ARBA00022714"/>
    </source>
</evidence>
<keyword evidence="5" id="KW-0411">Iron-sulfur</keyword>
<dbReference type="GO" id="GO:0005739">
    <property type="term" value="C:mitochondrion"/>
    <property type="evidence" value="ECO:0007669"/>
    <property type="project" value="TreeGrafter"/>
</dbReference>
<dbReference type="GO" id="GO:0046872">
    <property type="term" value="F:metal ion binding"/>
    <property type="evidence" value="ECO:0007669"/>
    <property type="project" value="UniProtKB-KW"/>
</dbReference>
<sequence>PKVAPVEEASATSGDKLLRDIMLDNNIQLYATYGKVMNCGGGGSCGTCLVEILEGRELLNERTSMEERYLKKKPGTWRLACQTIVGNKKNGGK</sequence>
<name>A0AA38CJQ6_TAXCH</name>
<dbReference type="SUPFAM" id="SSF54292">
    <property type="entry name" value="2Fe-2S ferredoxin-like"/>
    <property type="match status" value="1"/>
</dbReference>
<dbReference type="EMBL" id="JAHRHJ020000010">
    <property type="protein sequence ID" value="KAH9298053.1"/>
    <property type="molecule type" value="Genomic_DNA"/>
</dbReference>
<feature type="domain" description="2Fe-2S ferredoxin-type" evidence="7">
    <location>
        <begin position="36"/>
        <end position="85"/>
    </location>
</feature>
<dbReference type="AlphaFoldDB" id="A0AA38CJQ6"/>